<organism evidence="3 4">
    <name type="scientific">Bradyrhizobium erythrophlei</name>
    <dbReference type="NCBI Taxonomy" id="1437360"/>
    <lineage>
        <taxon>Bacteria</taxon>
        <taxon>Pseudomonadati</taxon>
        <taxon>Pseudomonadota</taxon>
        <taxon>Alphaproteobacteria</taxon>
        <taxon>Hyphomicrobiales</taxon>
        <taxon>Nitrobacteraceae</taxon>
        <taxon>Bradyrhizobium</taxon>
    </lineage>
</organism>
<evidence type="ECO:0000259" key="2">
    <source>
        <dbReference type="Pfam" id="PF23544"/>
    </source>
</evidence>
<dbReference type="PANTHER" id="PTHR47708:SF2">
    <property type="entry name" value="SI:CH73-132F6.5"/>
    <property type="match status" value="1"/>
</dbReference>
<dbReference type="Proteomes" id="UP000189796">
    <property type="component" value="Chromosome I"/>
</dbReference>
<reference evidence="3 4" key="1">
    <citation type="submission" date="2016-11" db="EMBL/GenBank/DDBJ databases">
        <authorList>
            <person name="Jaros S."/>
            <person name="Januszkiewicz K."/>
            <person name="Wedrychowicz H."/>
        </authorList>
    </citation>
    <scope>NUCLEOTIDE SEQUENCE [LARGE SCALE GENOMIC DNA]</scope>
    <source>
        <strain evidence="3 4">GAS138</strain>
    </source>
</reference>
<dbReference type="RefSeq" id="WP_197689264.1">
    <property type="nucleotide sequence ID" value="NZ_LT670817.1"/>
</dbReference>
<name>A0A1M5HK48_9BRAD</name>
<feature type="domain" description="AtuA-like ferredoxin-fold" evidence="2">
    <location>
        <begin position="494"/>
        <end position="591"/>
    </location>
</feature>
<accession>A0A1M5HK48</accession>
<evidence type="ECO:0000313" key="4">
    <source>
        <dbReference type="Proteomes" id="UP000189796"/>
    </source>
</evidence>
<dbReference type="InterPro" id="IPR056362">
    <property type="entry name" value="AtuA-like_ferredoxin_dom"/>
</dbReference>
<protein>
    <recommendedName>
        <fullName evidence="5">Terpene utilization protein AtuA</fullName>
    </recommendedName>
</protein>
<feature type="domain" description="Acyclic terpene utilisation N-terminal" evidence="1">
    <location>
        <begin position="10"/>
        <end position="452"/>
    </location>
</feature>
<proteinExistence type="predicted"/>
<evidence type="ECO:0000313" key="3">
    <source>
        <dbReference type="EMBL" id="SHG16343.1"/>
    </source>
</evidence>
<dbReference type="PANTHER" id="PTHR47708">
    <property type="match status" value="1"/>
</dbReference>
<dbReference type="EMBL" id="LT670817">
    <property type="protein sequence ID" value="SHG16343.1"/>
    <property type="molecule type" value="Genomic_DNA"/>
</dbReference>
<sequence length="613" mass="64372">MNLSPQQRTVRIGGASGFWGDSSVGAPQLVASGQIDYLVFDYLAELTMSILAAARQKNAALGYATDFVTVAMRAVLKDVVQRGIRVVSNAGGVNPQACAAALQTLAEELGVNVKIAVVTGDDVMPLIPQLREANEPVRELQSGVPLPERVVTANAYLGALPVKAALDEGANVVITGRCVDSAVTLGVLMHEFGWSVDDHDRLAAGSLAGHIIECGCQATGGLFTDWDCVPDWAHIGYPIVECTFDGDFTVTKPAGTGGLVTPAVLAEQILYEIGDPSAYLLPDVTCDFTGVTLNAEGPDRVSVSGARGRAPTSTYKVCATYVDGFKLSAQLTIVGFDADAKARRTGEAILERTSELLSARGLPPYTETMIEMLGAESCYGPHARAGGTREAVLRLTATHRDKAALELLAREVAPAGTSWAPGTTGGGGRASASPSIRQYAFLLDKSRLQPRVLIDGRTLNVRVPAGTAQGVEAPRASDAPSDVAESGMDAVELPLIRVAWGRSGDKGDNSNIGIIARHLQLLPVLRGQLTPERVAQHLAHLVRGPVTRYEVPGIHAFNFVCEQALGGGGMKSLRNDALGKGMAQILLAMPVRIPVALLSLVRPVNGPTQGTGQ</sequence>
<evidence type="ECO:0008006" key="5">
    <source>
        <dbReference type="Google" id="ProtNLM"/>
    </source>
</evidence>
<evidence type="ECO:0000259" key="1">
    <source>
        <dbReference type="Pfam" id="PF07287"/>
    </source>
</evidence>
<dbReference type="InterPro" id="IPR010839">
    <property type="entry name" value="AtuA_N"/>
</dbReference>
<dbReference type="Pfam" id="PF07287">
    <property type="entry name" value="AtuA"/>
    <property type="match status" value="1"/>
</dbReference>
<dbReference type="AlphaFoldDB" id="A0A1M5HK48"/>
<gene>
    <name evidence="3" type="ORF">SAMN05443248_0512</name>
</gene>
<dbReference type="Pfam" id="PF23544">
    <property type="entry name" value="AtuA_ferredoxin"/>
    <property type="match status" value="1"/>
</dbReference>